<dbReference type="PROSITE" id="PS50821">
    <property type="entry name" value="PAZ"/>
    <property type="match status" value="1"/>
</dbReference>
<dbReference type="GeneID" id="55967532"/>
<dbReference type="InterPro" id="IPR012337">
    <property type="entry name" value="RNaseH-like_sf"/>
</dbReference>
<dbReference type="SMART" id="SM00949">
    <property type="entry name" value="PAZ"/>
    <property type="match status" value="1"/>
</dbReference>
<feature type="compositionally biased region" description="Polar residues" evidence="2">
    <location>
        <begin position="7"/>
        <end position="21"/>
    </location>
</feature>
<feature type="domain" description="PAZ" evidence="3">
    <location>
        <begin position="286"/>
        <end position="401"/>
    </location>
</feature>
<dbReference type="Pfam" id="PF02170">
    <property type="entry name" value="PAZ"/>
    <property type="match status" value="1"/>
</dbReference>
<dbReference type="PROSITE" id="PS50822">
    <property type="entry name" value="PIWI"/>
    <property type="match status" value="1"/>
</dbReference>
<reference evidence="5" key="1">
    <citation type="submission" date="2020-03" db="EMBL/GenBank/DDBJ databases">
        <title>Site-based positive gene gene selection in Geosmithia morbida across the United States reveals a broad range of putative effectors and factors for local host and environmental adapation.</title>
        <authorList>
            <person name="Onufrak A."/>
            <person name="Murdoch R.W."/>
            <person name="Gazis R."/>
            <person name="Huff M."/>
            <person name="Staton M."/>
            <person name="Klingeman W."/>
            <person name="Hadziabdic D."/>
        </authorList>
    </citation>
    <scope>NUCLEOTIDE SEQUENCE</scope>
    <source>
        <strain evidence="5">1262</strain>
    </source>
</reference>
<dbReference type="Pfam" id="PF08699">
    <property type="entry name" value="ArgoL1"/>
    <property type="match status" value="1"/>
</dbReference>
<dbReference type="Gene3D" id="3.30.420.10">
    <property type="entry name" value="Ribonuclease H-like superfamily/Ribonuclease H"/>
    <property type="match status" value="1"/>
</dbReference>
<dbReference type="AlphaFoldDB" id="A0A9P4Z267"/>
<keyword evidence="5" id="KW-0396">Initiation factor</keyword>
<dbReference type="PANTHER" id="PTHR22891">
    <property type="entry name" value="EUKARYOTIC TRANSLATION INITIATION FACTOR 2C"/>
    <property type="match status" value="1"/>
</dbReference>
<dbReference type="SMART" id="SM00950">
    <property type="entry name" value="Piwi"/>
    <property type="match status" value="1"/>
</dbReference>
<dbReference type="SMART" id="SM01163">
    <property type="entry name" value="DUF1785"/>
    <property type="match status" value="1"/>
</dbReference>
<dbReference type="Gene3D" id="2.170.260.10">
    <property type="entry name" value="paz domain"/>
    <property type="match status" value="1"/>
</dbReference>
<dbReference type="InterPro" id="IPR003165">
    <property type="entry name" value="Piwi"/>
</dbReference>
<dbReference type="EMBL" id="JAANYQ010000002">
    <property type="protein sequence ID" value="KAF4126056.1"/>
    <property type="molecule type" value="Genomic_DNA"/>
</dbReference>
<keyword evidence="6" id="KW-1185">Reference proteome</keyword>
<dbReference type="InterPro" id="IPR036085">
    <property type="entry name" value="PAZ_dom_sf"/>
</dbReference>
<dbReference type="Pfam" id="PF16486">
    <property type="entry name" value="ArgoN"/>
    <property type="match status" value="1"/>
</dbReference>
<dbReference type="CDD" id="cd02846">
    <property type="entry name" value="PAZ_argonaute_like"/>
    <property type="match status" value="1"/>
</dbReference>
<protein>
    <submittedName>
        <fullName evidence="5">Eukaryotic translation initiation factor 2C</fullName>
    </submittedName>
</protein>
<evidence type="ECO:0000313" key="5">
    <source>
        <dbReference type="EMBL" id="KAF4126056.1"/>
    </source>
</evidence>
<dbReference type="InterPro" id="IPR036397">
    <property type="entry name" value="RNaseH_sf"/>
</dbReference>
<sequence length="956" mass="108011">MAETKQLRGQPTPTADLASSNTRMELPPEAYVLGGGKSPFALRNNKFNTEGTSDMVYVNQYRVKKVDFTKKVYQYDVTVSPDDRKLPMNKILESSEIKDALSRYNYPTWIFDGRKMAWAPALVDRGECRVKVDLDKDRRPPGGSIKPGSVFHVTLRRTTEIDLSVLQGYLESKVEFTNKVVESLNFMDHLLRQGPSGKFSTIKRSFYDPDQKGRPLGDGRLIDVHKGLYASIRLSHNLAQGGVGLALNCDVANTSFWVGNQSMDQLVCHFLASCDGLFCNLDPATTLGYHLRPVQRRDGQFQSTEAFKTLRKLRRLKFNVRHANRKNPEKVFTVEDFMFGPEYCPEGCTATNVNFDHEGKQTSVFDYYRKKYGVTLRYPKLPLIDAGKGGAVPMELAFILPMQRYMFKLSGKHTDAMIKIAVTKPAERRRDIEQRVKGLDLQNDRHLRFYGVEFDANFAQTKAKILAPPIVNFKQGRQEPRFAGRWRLDQGNIRFWKPNQRPLVAWGIIAMDNCLPGPGAMTAFVNKFRTTFIRHGGSCPEPGMVLSVPGASKANGAEAVEFAHNQIRRARGYTQLLFIVVGFKNSPHYERLKKNADCRFGILSQIVTHANVGNDAGNSQYISNVCMKVNAKLGGSTSRTATPFGKSPTYFPPNRPTMQIGMDVSHAAPGANSPSVAAMTMNCDADANRFAAAVESNSYRMETVHPANLHMFLDLLYAVWCKGHNGATPGHVMYFRDGVAEGQFAQVIDREVDEMKRWFRSRKKAMPKFTVIVATKRHHIRFFPGPDQRTKGGDQNLNPKPGLLVEHEVTHPFMWDFYLNSHKAIQGTARPIHYYVILDEMNCPVNDLQRIIYHQCYSYVRSTTPVSIHPAIYYAHLACNRARQHENISIYEGFRSGGKGHEFVRNRVSKGQEFEEIPQGTEAPTLLEVGGRIPPTGMAPDEIAQREFIKETMWYI</sequence>
<dbReference type="OrthoDB" id="10252740at2759"/>
<dbReference type="RefSeq" id="XP_035324708.1">
    <property type="nucleotide sequence ID" value="XM_035463284.1"/>
</dbReference>
<dbReference type="InterPro" id="IPR003100">
    <property type="entry name" value="PAZ_dom"/>
</dbReference>
<feature type="region of interest" description="Disordered" evidence="2">
    <location>
        <begin position="1"/>
        <end position="21"/>
    </location>
</feature>
<comment type="similarity">
    <text evidence="1">Belongs to the argonaute family.</text>
</comment>
<proteinExistence type="inferred from homology"/>
<evidence type="ECO:0000259" key="4">
    <source>
        <dbReference type="PROSITE" id="PS50822"/>
    </source>
</evidence>
<feature type="domain" description="Piwi" evidence="4">
    <location>
        <begin position="576"/>
        <end position="887"/>
    </location>
</feature>
<name>A0A9P4Z267_9HYPO</name>
<evidence type="ECO:0000256" key="2">
    <source>
        <dbReference type="SAM" id="MobiDB-lite"/>
    </source>
</evidence>
<evidence type="ECO:0000256" key="1">
    <source>
        <dbReference type="RuleBase" id="RU361178"/>
    </source>
</evidence>
<dbReference type="Pfam" id="PF02171">
    <property type="entry name" value="Piwi"/>
    <property type="match status" value="1"/>
</dbReference>
<gene>
    <name evidence="5" type="ORF">GMORB2_1302</name>
</gene>
<dbReference type="InterPro" id="IPR014811">
    <property type="entry name" value="ArgoL1"/>
</dbReference>
<comment type="caution">
    <text evidence="5">The sequence shown here is derived from an EMBL/GenBank/DDBJ whole genome shotgun (WGS) entry which is preliminary data.</text>
</comment>
<organism evidence="5 6">
    <name type="scientific">Geosmithia morbida</name>
    <dbReference type="NCBI Taxonomy" id="1094350"/>
    <lineage>
        <taxon>Eukaryota</taxon>
        <taxon>Fungi</taxon>
        <taxon>Dikarya</taxon>
        <taxon>Ascomycota</taxon>
        <taxon>Pezizomycotina</taxon>
        <taxon>Sordariomycetes</taxon>
        <taxon>Hypocreomycetidae</taxon>
        <taxon>Hypocreales</taxon>
        <taxon>Bionectriaceae</taxon>
        <taxon>Geosmithia</taxon>
    </lineage>
</organism>
<dbReference type="Proteomes" id="UP000749293">
    <property type="component" value="Unassembled WGS sequence"/>
</dbReference>
<dbReference type="GO" id="GO:0003743">
    <property type="term" value="F:translation initiation factor activity"/>
    <property type="evidence" value="ECO:0007669"/>
    <property type="project" value="UniProtKB-KW"/>
</dbReference>
<dbReference type="Gene3D" id="3.40.50.2300">
    <property type="match status" value="1"/>
</dbReference>
<dbReference type="SUPFAM" id="SSF101690">
    <property type="entry name" value="PAZ domain"/>
    <property type="match status" value="2"/>
</dbReference>
<accession>A0A9P4Z267</accession>
<dbReference type="InterPro" id="IPR032474">
    <property type="entry name" value="Argonaute_N"/>
</dbReference>
<keyword evidence="5" id="KW-0648">Protein biosynthesis</keyword>
<dbReference type="GO" id="GO:0003723">
    <property type="term" value="F:RNA binding"/>
    <property type="evidence" value="ECO:0007669"/>
    <property type="project" value="InterPro"/>
</dbReference>
<dbReference type="SUPFAM" id="SSF53098">
    <property type="entry name" value="Ribonuclease H-like"/>
    <property type="match status" value="1"/>
</dbReference>
<evidence type="ECO:0000313" key="6">
    <source>
        <dbReference type="Proteomes" id="UP000749293"/>
    </source>
</evidence>
<evidence type="ECO:0000259" key="3">
    <source>
        <dbReference type="PROSITE" id="PS50821"/>
    </source>
</evidence>